<evidence type="ECO:0000256" key="1">
    <source>
        <dbReference type="SAM" id="Phobius"/>
    </source>
</evidence>
<feature type="transmembrane region" description="Helical" evidence="1">
    <location>
        <begin position="41"/>
        <end position="63"/>
    </location>
</feature>
<keyword evidence="1" id="KW-0812">Transmembrane</keyword>
<dbReference type="EMBL" id="BJYA01000014">
    <property type="protein sequence ID" value="GEN46286.1"/>
    <property type="molecule type" value="Genomic_DNA"/>
</dbReference>
<dbReference type="Proteomes" id="UP000321440">
    <property type="component" value="Unassembled WGS sequence"/>
</dbReference>
<sequence>MEEQIEWKQPRWFWFSIIGLILVKYLFTFILVWSGLRTGEILQYGMTFSVITFVVYACVVMYLLPKEARKDVNTLFYLFLPLIFYLPNWGMLAEIL</sequence>
<organism evidence="2 3">
    <name type="scientific">Alkalibacillus haloalkaliphilus</name>
    <dbReference type="NCBI Taxonomy" id="94136"/>
    <lineage>
        <taxon>Bacteria</taxon>
        <taxon>Bacillati</taxon>
        <taxon>Bacillota</taxon>
        <taxon>Bacilli</taxon>
        <taxon>Bacillales</taxon>
        <taxon>Bacillaceae</taxon>
        <taxon>Alkalibacillus</taxon>
    </lineage>
</organism>
<keyword evidence="1" id="KW-1133">Transmembrane helix</keyword>
<feature type="transmembrane region" description="Helical" evidence="1">
    <location>
        <begin position="75"/>
        <end position="92"/>
    </location>
</feature>
<feature type="transmembrane region" description="Helical" evidence="1">
    <location>
        <begin position="12"/>
        <end position="35"/>
    </location>
</feature>
<reference evidence="2 3" key="1">
    <citation type="submission" date="2019-07" db="EMBL/GenBank/DDBJ databases">
        <title>Whole genome shotgun sequence of Alkalibacillus haloalkaliphilus NBRC 103110.</title>
        <authorList>
            <person name="Hosoyama A."/>
            <person name="Uohara A."/>
            <person name="Ohji S."/>
            <person name="Ichikawa N."/>
        </authorList>
    </citation>
    <scope>NUCLEOTIDE SEQUENCE [LARGE SCALE GENOMIC DNA]</scope>
    <source>
        <strain evidence="2 3">NBRC 103110</strain>
    </source>
</reference>
<proteinExistence type="predicted"/>
<evidence type="ECO:0000313" key="3">
    <source>
        <dbReference type="Proteomes" id="UP000321440"/>
    </source>
</evidence>
<dbReference type="RefSeq" id="WP_146816975.1">
    <property type="nucleotide sequence ID" value="NZ_BJYA01000014.1"/>
</dbReference>
<keyword evidence="1" id="KW-0472">Membrane</keyword>
<gene>
    <name evidence="2" type="ORF">AHA02nite_20620</name>
</gene>
<accession>A0A511W5A9</accession>
<keyword evidence="3" id="KW-1185">Reference proteome</keyword>
<protein>
    <submittedName>
        <fullName evidence="2">Uncharacterized protein</fullName>
    </submittedName>
</protein>
<evidence type="ECO:0000313" key="2">
    <source>
        <dbReference type="EMBL" id="GEN46286.1"/>
    </source>
</evidence>
<name>A0A511W5A9_9BACI</name>
<dbReference type="AlphaFoldDB" id="A0A511W5A9"/>
<dbReference type="OrthoDB" id="9844927at2"/>
<comment type="caution">
    <text evidence="2">The sequence shown here is derived from an EMBL/GenBank/DDBJ whole genome shotgun (WGS) entry which is preliminary data.</text>
</comment>